<feature type="region of interest" description="Disordered" evidence="8">
    <location>
        <begin position="168"/>
        <end position="193"/>
    </location>
</feature>
<evidence type="ECO:0000256" key="5">
    <source>
        <dbReference type="ARBA" id="ARBA00023054"/>
    </source>
</evidence>
<evidence type="ECO:0000256" key="8">
    <source>
        <dbReference type="SAM" id="MobiDB-lite"/>
    </source>
</evidence>
<dbReference type="AlphaFoldDB" id="C4V5I5"/>
<dbReference type="InterPro" id="IPR007793">
    <property type="entry name" value="DivIVA_fam"/>
</dbReference>
<dbReference type="GO" id="GO:0051301">
    <property type="term" value="P:cell division"/>
    <property type="evidence" value="ECO:0007669"/>
    <property type="project" value="UniProtKB-KW"/>
</dbReference>
<dbReference type="GO" id="GO:0005737">
    <property type="term" value="C:cytoplasm"/>
    <property type="evidence" value="ECO:0007669"/>
    <property type="project" value="UniProtKB-SubCell"/>
</dbReference>
<dbReference type="Gene3D" id="6.10.250.660">
    <property type="match status" value="1"/>
</dbReference>
<evidence type="ECO:0000256" key="2">
    <source>
        <dbReference type="ARBA" id="ARBA00009008"/>
    </source>
</evidence>
<dbReference type="Proteomes" id="UP000005309">
    <property type="component" value="Unassembled WGS sequence"/>
</dbReference>
<keyword evidence="6" id="KW-0131">Cell cycle</keyword>
<evidence type="ECO:0000313" key="9">
    <source>
        <dbReference type="EMBL" id="EEQ47850.1"/>
    </source>
</evidence>
<protein>
    <submittedName>
        <fullName evidence="9">DivIVA domain protein</fullName>
    </submittedName>
</protein>
<feature type="coiled-coil region" evidence="7">
    <location>
        <begin position="92"/>
        <end position="141"/>
    </location>
</feature>
<evidence type="ECO:0000256" key="4">
    <source>
        <dbReference type="ARBA" id="ARBA00022618"/>
    </source>
</evidence>
<dbReference type="PANTHER" id="PTHR35794:SF2">
    <property type="entry name" value="CELL DIVISION PROTEIN DIVIVA"/>
    <property type="match status" value="1"/>
</dbReference>
<accession>C4V5I5</accession>
<keyword evidence="4" id="KW-0132">Cell division</keyword>
<comment type="caution">
    <text evidence="9">The sequence shown here is derived from an EMBL/GenBank/DDBJ whole genome shotgun (WGS) entry which is preliminary data.</text>
</comment>
<comment type="subcellular location">
    <subcellularLocation>
        <location evidence="1">Cytoplasm</location>
    </subcellularLocation>
</comment>
<evidence type="ECO:0000256" key="7">
    <source>
        <dbReference type="SAM" id="Coils"/>
    </source>
</evidence>
<organism evidence="9 10">
    <name type="scientific">Selenomonas flueggei ATCC 43531</name>
    <dbReference type="NCBI Taxonomy" id="638302"/>
    <lineage>
        <taxon>Bacteria</taxon>
        <taxon>Bacillati</taxon>
        <taxon>Bacillota</taxon>
        <taxon>Negativicutes</taxon>
        <taxon>Selenomonadales</taxon>
        <taxon>Selenomonadaceae</taxon>
        <taxon>Selenomonas</taxon>
    </lineage>
</organism>
<gene>
    <name evidence="9" type="ORF">HMPREF0908_1779</name>
</gene>
<keyword evidence="10" id="KW-1185">Reference proteome</keyword>
<dbReference type="eggNOG" id="COG3599">
    <property type="taxonomic scope" value="Bacteria"/>
</dbReference>
<dbReference type="Pfam" id="PF05103">
    <property type="entry name" value="DivIVA"/>
    <property type="match status" value="1"/>
</dbReference>
<reference evidence="9 10" key="1">
    <citation type="submission" date="2009-04" db="EMBL/GenBank/DDBJ databases">
        <authorList>
            <person name="Qin X."/>
            <person name="Bachman B."/>
            <person name="Battles P."/>
            <person name="Bell A."/>
            <person name="Bess C."/>
            <person name="Bickham C."/>
            <person name="Chaboub L."/>
            <person name="Chen D."/>
            <person name="Coyle M."/>
            <person name="Deiros D.R."/>
            <person name="Dinh H."/>
            <person name="Forbes L."/>
            <person name="Fowler G."/>
            <person name="Francisco L."/>
            <person name="Fu Q."/>
            <person name="Gubbala S."/>
            <person name="Hale W."/>
            <person name="Han Y."/>
            <person name="Hemphill L."/>
            <person name="Highlander S.K."/>
            <person name="Hirani K."/>
            <person name="Hogues M."/>
            <person name="Jackson L."/>
            <person name="Jakkamsetti A."/>
            <person name="Javaid M."/>
            <person name="Jiang H."/>
            <person name="Korchina V."/>
            <person name="Kovar C."/>
            <person name="Lara F."/>
            <person name="Lee S."/>
            <person name="Mata R."/>
            <person name="Mathew T."/>
            <person name="Moen C."/>
            <person name="Morales K."/>
            <person name="Munidasa M."/>
            <person name="Nazareth L."/>
            <person name="Ngo R."/>
            <person name="Nguyen L."/>
            <person name="Okwuonu G."/>
            <person name="Ongeri F."/>
            <person name="Patil S."/>
            <person name="Petrosino J."/>
            <person name="Pham C."/>
            <person name="Pham P."/>
            <person name="Pu L.-L."/>
            <person name="Puazo M."/>
            <person name="Raj R."/>
            <person name="Reid J."/>
            <person name="Rouhana J."/>
            <person name="Saada N."/>
            <person name="Shang Y."/>
            <person name="Simmons D."/>
            <person name="Thornton R."/>
            <person name="Warren J."/>
            <person name="Weissenberger G."/>
            <person name="Zhang J."/>
            <person name="Zhang L."/>
            <person name="Zhou C."/>
            <person name="Zhu D."/>
            <person name="Muzny D."/>
            <person name="Worley K."/>
            <person name="Gibbs R."/>
        </authorList>
    </citation>
    <scope>NUCLEOTIDE SEQUENCE [LARGE SCALE GENOMIC DNA]</scope>
    <source>
        <strain evidence="9 10">ATCC 43531</strain>
    </source>
</reference>
<proteinExistence type="inferred from homology"/>
<keyword evidence="5 7" id="KW-0175">Coiled coil</keyword>
<dbReference type="InterPro" id="IPR019933">
    <property type="entry name" value="DivIVA_domain"/>
</dbReference>
<dbReference type="PANTHER" id="PTHR35794">
    <property type="entry name" value="CELL DIVISION PROTEIN DIVIVA"/>
    <property type="match status" value="1"/>
</dbReference>
<name>C4V5I5_9FIRM</name>
<comment type="similarity">
    <text evidence="2">Belongs to the DivIVA family.</text>
</comment>
<evidence type="ECO:0000256" key="6">
    <source>
        <dbReference type="ARBA" id="ARBA00023306"/>
    </source>
</evidence>
<dbReference type="HOGENOM" id="CLU_076854_3_0_9"/>
<dbReference type="EMBL" id="ACLA01000031">
    <property type="protein sequence ID" value="EEQ47850.1"/>
    <property type="molecule type" value="Genomic_DNA"/>
</dbReference>
<evidence type="ECO:0000256" key="3">
    <source>
        <dbReference type="ARBA" id="ARBA00022490"/>
    </source>
</evidence>
<evidence type="ECO:0000313" key="10">
    <source>
        <dbReference type="Proteomes" id="UP000005309"/>
    </source>
</evidence>
<dbReference type="STRING" id="638302.HMPREF0908_1779"/>
<dbReference type="NCBIfam" id="TIGR03544">
    <property type="entry name" value="DivI1A_domain"/>
    <property type="match status" value="1"/>
</dbReference>
<evidence type="ECO:0000256" key="1">
    <source>
        <dbReference type="ARBA" id="ARBA00004496"/>
    </source>
</evidence>
<keyword evidence="3" id="KW-0963">Cytoplasm</keyword>
<sequence>MKKGGSAMLTPMDIHAKEFGRSFRGFNENEVNDFLNEIMKAYTAVLDENERLRGELERERSANGEFRRIEQSMRETLIVAQKTAEEMSTSAKQGADRLLEATAKEAQNIRREATLQAKAQLDEAADKVRSIVAEYERLVREKHQFLRRMKGNVQAELALINDAIAEMPDMVHERETPSTAPQLMKEAKEQEDD</sequence>